<feature type="domain" description="D-serine dehydratase-like" evidence="3">
    <location>
        <begin position="270"/>
        <end position="362"/>
    </location>
</feature>
<sequence length="381" mass="42201">MKEPSYTFLGSQDVITPALIYYRSLIRDNLQKAIETARGAEHLWPHIKSHKMADVIRMSMDMGITRFKCATIAEAEVAAGNKAAHIIVSYPLIGPNICRFIKLAESFPQTHFYAIGDNLDMLAHLGNAAASSSLKNVDVLVDVNMGMNRTGVPLSKLAVFCDFCSQIKGITLKGLHCYDGHRTEHTYEERKKAADTVDLEIKSLLHTICTKHPSCSLVIIGGSPSFPCHADFCLTEGKEENTEVYFSPGTIFIYDYGYSQKFPDLPYVPAAAILTRVISCPDKGIFTIDCGYKGIAADPAGTRGLLLGVENCEELFQSEEHWTYRMKPGYEDTCPKVGDELFVIPTHICPTSALYVSVLVVENGKIVDNWPVSARNRKITY</sequence>
<dbReference type="Gene3D" id="2.40.37.20">
    <property type="entry name" value="D-serine dehydratase-like domain"/>
    <property type="match status" value="1"/>
</dbReference>
<dbReference type="RefSeq" id="WP_186877111.1">
    <property type="nucleotide sequence ID" value="NZ_JACOPF010000005.1"/>
</dbReference>
<dbReference type="InterPro" id="IPR051466">
    <property type="entry name" value="D-amino_acid_metab_enzyme"/>
</dbReference>
<evidence type="ECO:0000313" key="5">
    <source>
        <dbReference type="Proteomes" id="UP000652477"/>
    </source>
</evidence>
<evidence type="ECO:0000256" key="1">
    <source>
        <dbReference type="ARBA" id="ARBA00005323"/>
    </source>
</evidence>
<dbReference type="AlphaFoldDB" id="A0A923LKM8"/>
<evidence type="ECO:0000259" key="3">
    <source>
        <dbReference type="SMART" id="SM01119"/>
    </source>
</evidence>
<dbReference type="Pfam" id="PF14031">
    <property type="entry name" value="D-ser_dehydrat"/>
    <property type="match status" value="1"/>
</dbReference>
<evidence type="ECO:0000313" key="4">
    <source>
        <dbReference type="EMBL" id="MBC5690461.1"/>
    </source>
</evidence>
<dbReference type="PANTHER" id="PTHR28004">
    <property type="entry name" value="ZGC:162816-RELATED"/>
    <property type="match status" value="1"/>
</dbReference>
<dbReference type="Proteomes" id="UP000652477">
    <property type="component" value="Unassembled WGS sequence"/>
</dbReference>
<accession>A0A923LKM8</accession>
<comment type="caution">
    <text evidence="4">The sequence shown here is derived from an EMBL/GenBank/DDBJ whole genome shotgun (WGS) entry which is preliminary data.</text>
</comment>
<comment type="similarity">
    <text evidence="1">Belongs to the DSD1 family.</text>
</comment>
<dbReference type="InterPro" id="IPR001608">
    <property type="entry name" value="Ala_racemase_N"/>
</dbReference>
<keyword evidence="2" id="KW-0456">Lyase</keyword>
<evidence type="ECO:0000256" key="2">
    <source>
        <dbReference type="ARBA" id="ARBA00023239"/>
    </source>
</evidence>
<dbReference type="EMBL" id="JACOPF010000005">
    <property type="protein sequence ID" value="MBC5690461.1"/>
    <property type="molecule type" value="Genomic_DNA"/>
</dbReference>
<dbReference type="InterPro" id="IPR029066">
    <property type="entry name" value="PLP-binding_barrel"/>
</dbReference>
<dbReference type="SUPFAM" id="SSF51419">
    <property type="entry name" value="PLP-binding barrel"/>
    <property type="match status" value="1"/>
</dbReference>
<dbReference type="InterPro" id="IPR026956">
    <property type="entry name" value="D-ser_dehydrat-like_dom"/>
</dbReference>
<dbReference type="Gene3D" id="3.20.20.10">
    <property type="entry name" value="Alanine racemase"/>
    <property type="match status" value="1"/>
</dbReference>
<dbReference type="PANTHER" id="PTHR28004:SF2">
    <property type="entry name" value="D-SERINE DEHYDRATASE"/>
    <property type="match status" value="1"/>
</dbReference>
<dbReference type="SMART" id="SM01119">
    <property type="entry name" value="D-ser_dehydrat"/>
    <property type="match status" value="1"/>
</dbReference>
<dbReference type="GO" id="GO:0008721">
    <property type="term" value="F:D-serine ammonia-lyase activity"/>
    <property type="evidence" value="ECO:0007669"/>
    <property type="project" value="TreeGrafter"/>
</dbReference>
<dbReference type="CDD" id="cd06821">
    <property type="entry name" value="PLPDE_III_D-TA"/>
    <property type="match status" value="1"/>
</dbReference>
<protein>
    <submittedName>
        <fullName evidence="4">D-TA family PLP-dependent enzyme</fullName>
    </submittedName>
</protein>
<dbReference type="GO" id="GO:0036088">
    <property type="term" value="P:D-serine catabolic process"/>
    <property type="evidence" value="ECO:0007669"/>
    <property type="project" value="TreeGrafter"/>
</dbReference>
<organism evidence="4 5">
    <name type="scientific">Mediterraneibacter hominis</name>
    <dbReference type="NCBI Taxonomy" id="2763054"/>
    <lineage>
        <taxon>Bacteria</taxon>
        <taxon>Bacillati</taxon>
        <taxon>Bacillota</taxon>
        <taxon>Clostridia</taxon>
        <taxon>Lachnospirales</taxon>
        <taxon>Lachnospiraceae</taxon>
        <taxon>Mediterraneibacter</taxon>
    </lineage>
</organism>
<keyword evidence="5" id="KW-1185">Reference proteome</keyword>
<gene>
    <name evidence="4" type="ORF">H8S37_16230</name>
</gene>
<name>A0A923LKM8_9FIRM</name>
<proteinExistence type="inferred from homology"/>
<dbReference type="InterPro" id="IPR042208">
    <property type="entry name" value="D-ser_dehydrat-like_sf"/>
</dbReference>
<dbReference type="Pfam" id="PF01168">
    <property type="entry name" value="Ala_racemase_N"/>
    <property type="match status" value="1"/>
</dbReference>
<reference evidence="4" key="1">
    <citation type="submission" date="2020-08" db="EMBL/GenBank/DDBJ databases">
        <title>Genome public.</title>
        <authorList>
            <person name="Liu C."/>
            <person name="Sun Q."/>
        </authorList>
    </citation>
    <scope>NUCLEOTIDE SEQUENCE</scope>
    <source>
        <strain evidence="4">NSJ-55</strain>
    </source>
</reference>